<evidence type="ECO:0000313" key="2">
    <source>
        <dbReference type="Proteomes" id="UP000054636"/>
    </source>
</evidence>
<evidence type="ECO:0000313" key="1">
    <source>
        <dbReference type="EMBL" id="KUF92796.1"/>
    </source>
</evidence>
<dbReference type="Proteomes" id="UP000054636">
    <property type="component" value="Unassembled WGS sequence"/>
</dbReference>
<reference evidence="1 2" key="1">
    <citation type="submission" date="2015-11" db="EMBL/GenBank/DDBJ databases">
        <title>Genomes and virulence difference between two physiological races of Phytophthora nicotianae.</title>
        <authorList>
            <person name="Liu H."/>
            <person name="Ma X."/>
            <person name="Yu H."/>
            <person name="Fang D."/>
            <person name="Li Y."/>
            <person name="Wang X."/>
            <person name="Wang W."/>
            <person name="Dong Y."/>
            <person name="Xiao B."/>
        </authorList>
    </citation>
    <scope>NUCLEOTIDE SEQUENCE [LARGE SCALE GENOMIC DNA]</scope>
    <source>
        <strain evidence="2">race 1</strain>
    </source>
</reference>
<gene>
    <name evidence="1" type="ORF">AM588_10007620</name>
</gene>
<accession>A0A0W8D9B2</accession>
<dbReference type="EMBL" id="LNFP01000440">
    <property type="protein sequence ID" value="KUF92796.1"/>
    <property type="molecule type" value="Genomic_DNA"/>
</dbReference>
<sequence>MTERGRDRKWSMQVTALYDYEPEQEAEADKSSNIIKNEVQGTENANAESAAASVIARCYRRHVGIIRTNCEHERKLSSKN</sequence>
<name>A0A0W8D9B2_PHYNI</name>
<protein>
    <submittedName>
        <fullName evidence="1">NifU protein 5</fullName>
    </submittedName>
</protein>
<organism evidence="1 2">
    <name type="scientific">Phytophthora nicotianae</name>
    <name type="common">Potato buckeye rot agent</name>
    <name type="synonym">Phytophthora parasitica</name>
    <dbReference type="NCBI Taxonomy" id="4792"/>
    <lineage>
        <taxon>Eukaryota</taxon>
        <taxon>Sar</taxon>
        <taxon>Stramenopiles</taxon>
        <taxon>Oomycota</taxon>
        <taxon>Peronosporomycetes</taxon>
        <taxon>Peronosporales</taxon>
        <taxon>Peronosporaceae</taxon>
        <taxon>Phytophthora</taxon>
    </lineage>
</organism>
<proteinExistence type="predicted"/>
<dbReference type="AlphaFoldDB" id="A0A0W8D9B2"/>
<comment type="caution">
    <text evidence="1">The sequence shown here is derived from an EMBL/GenBank/DDBJ whole genome shotgun (WGS) entry which is preliminary data.</text>
</comment>